<dbReference type="Proteomes" id="UP000198211">
    <property type="component" value="Unassembled WGS sequence"/>
</dbReference>
<accession>A0A225UN69</accession>
<dbReference type="EMBL" id="NBNE01014436">
    <property type="protein sequence ID" value="OWY94408.1"/>
    <property type="molecule type" value="Genomic_DNA"/>
</dbReference>
<organism evidence="1 2">
    <name type="scientific">Phytophthora megakarya</name>
    <dbReference type="NCBI Taxonomy" id="4795"/>
    <lineage>
        <taxon>Eukaryota</taxon>
        <taxon>Sar</taxon>
        <taxon>Stramenopiles</taxon>
        <taxon>Oomycota</taxon>
        <taxon>Peronosporomycetes</taxon>
        <taxon>Peronosporales</taxon>
        <taxon>Peronosporaceae</taxon>
        <taxon>Phytophthora</taxon>
    </lineage>
</organism>
<comment type="caution">
    <text evidence="1">The sequence shown here is derived from an EMBL/GenBank/DDBJ whole genome shotgun (WGS) entry which is preliminary data.</text>
</comment>
<protein>
    <submittedName>
        <fullName evidence="1">Uncharacterized protein</fullName>
    </submittedName>
</protein>
<dbReference type="OrthoDB" id="3268967at2759"/>
<sequence>MRFYGSYMTALSVVILELKRQCGLCKISFTGQICTNISPTTLKRAKLANDRKAEVDPPGLLRPPNRTMDIYRDLPVNDDGNDAVLVIVDTLTKGAHFVETSTNLSASELALLFLDNY</sequence>
<dbReference type="AlphaFoldDB" id="A0A225UN69"/>
<reference evidence="2" key="1">
    <citation type="submission" date="2017-03" db="EMBL/GenBank/DDBJ databases">
        <title>Phytopthora megakarya and P. palmivora, two closely related causual agents of cacao black pod achieved similar genome size and gene model numbers by different mechanisms.</title>
        <authorList>
            <person name="Ali S."/>
            <person name="Shao J."/>
            <person name="Larry D.J."/>
            <person name="Kronmiller B."/>
            <person name="Shen D."/>
            <person name="Strem M.D."/>
            <person name="Melnick R.L."/>
            <person name="Guiltinan M.J."/>
            <person name="Tyler B.M."/>
            <person name="Meinhardt L.W."/>
            <person name="Bailey B.A."/>
        </authorList>
    </citation>
    <scope>NUCLEOTIDE SEQUENCE [LARGE SCALE GENOMIC DNA]</scope>
    <source>
        <strain evidence="2">zdho120</strain>
    </source>
</reference>
<evidence type="ECO:0000313" key="2">
    <source>
        <dbReference type="Proteomes" id="UP000198211"/>
    </source>
</evidence>
<gene>
    <name evidence="1" type="ORF">PHMEG_00035876</name>
</gene>
<keyword evidence="2" id="KW-1185">Reference proteome</keyword>
<proteinExistence type="predicted"/>
<name>A0A225UN69_9STRA</name>
<evidence type="ECO:0000313" key="1">
    <source>
        <dbReference type="EMBL" id="OWY94408.1"/>
    </source>
</evidence>
<feature type="non-terminal residue" evidence="1">
    <location>
        <position position="117"/>
    </location>
</feature>